<dbReference type="Proteomes" id="UP001286313">
    <property type="component" value="Unassembled WGS sequence"/>
</dbReference>
<evidence type="ECO:0000313" key="4">
    <source>
        <dbReference type="Proteomes" id="UP001286313"/>
    </source>
</evidence>
<dbReference type="PRINTS" id="PR00080">
    <property type="entry name" value="SDRFAMILY"/>
</dbReference>
<keyword evidence="2" id="KW-1133">Transmembrane helix</keyword>
<dbReference type="PANTHER" id="PTHR43313">
    <property type="entry name" value="SHORT-CHAIN DEHYDROGENASE/REDUCTASE FAMILY 9C"/>
    <property type="match status" value="1"/>
</dbReference>
<keyword evidence="2" id="KW-0812">Transmembrane</keyword>
<dbReference type="EMBL" id="JAWQEG010001922">
    <property type="protein sequence ID" value="KAK3875743.1"/>
    <property type="molecule type" value="Genomic_DNA"/>
</dbReference>
<accession>A0AAE1FK67</accession>
<protein>
    <submittedName>
        <fullName evidence="3">Uncharacterized protein</fullName>
    </submittedName>
</protein>
<dbReference type="PRINTS" id="PR00081">
    <property type="entry name" value="GDHRDH"/>
</dbReference>
<dbReference type="AlphaFoldDB" id="A0AAE1FK67"/>
<keyword evidence="4" id="KW-1185">Reference proteome</keyword>
<comment type="similarity">
    <text evidence="1">Belongs to the short-chain dehydrogenases/reductases (SDR) family.</text>
</comment>
<organism evidence="3 4">
    <name type="scientific">Petrolisthes cinctipes</name>
    <name type="common">Flat porcelain crab</name>
    <dbReference type="NCBI Taxonomy" id="88211"/>
    <lineage>
        <taxon>Eukaryota</taxon>
        <taxon>Metazoa</taxon>
        <taxon>Ecdysozoa</taxon>
        <taxon>Arthropoda</taxon>
        <taxon>Crustacea</taxon>
        <taxon>Multicrustacea</taxon>
        <taxon>Malacostraca</taxon>
        <taxon>Eumalacostraca</taxon>
        <taxon>Eucarida</taxon>
        <taxon>Decapoda</taxon>
        <taxon>Pleocyemata</taxon>
        <taxon>Anomura</taxon>
        <taxon>Galatheoidea</taxon>
        <taxon>Porcellanidae</taxon>
        <taxon>Petrolisthes</taxon>
    </lineage>
</organism>
<feature type="transmembrane region" description="Helical" evidence="2">
    <location>
        <begin position="32"/>
        <end position="51"/>
    </location>
</feature>
<dbReference type="PANTHER" id="PTHR43313:SF36">
    <property type="entry name" value="D-BETA-HYDROXYBUTYRATE DEHYDROGENASE, MITOCHONDRIAL"/>
    <property type="match status" value="1"/>
</dbReference>
<sequence length="351" mass="38830">MTTMDKIGRVGFWWCVSGVAASFLHLLNLSSFLVTFTSLALLSCTVCFLLASLTVETVGKTVLITGCDSGFGYALALHLDALGMGVVACCLDAEGDGGQQLREKGSSRLHVLQLDITSGSQLTQALDKVKEILGPHGVLWGLVNNAGINPYGAVEWVTMDTYRKVCDVNLFGSINVTKVFLPLIRKAKGRVVTMGSVRGRIASPLGSVYEVTKFALEAFNDCLRMEMKPFGVKVAMIEPGNFTAGTKIFTEAIVQRYGEQMWEAMDDEVKETYGKHFYDNNLLRQTKISKSGNPDVSQVLVVLTEALTHVYPQARYNPMDFKLYFIMFVATHFPEWIADFVFDQLVVKQTW</sequence>
<evidence type="ECO:0000313" key="3">
    <source>
        <dbReference type="EMBL" id="KAK3875743.1"/>
    </source>
</evidence>
<dbReference type="InterPro" id="IPR002347">
    <property type="entry name" value="SDR_fam"/>
</dbReference>
<keyword evidence="2" id="KW-0472">Membrane</keyword>
<evidence type="ECO:0000256" key="2">
    <source>
        <dbReference type="SAM" id="Phobius"/>
    </source>
</evidence>
<reference evidence="3" key="1">
    <citation type="submission" date="2023-10" db="EMBL/GenBank/DDBJ databases">
        <title>Genome assemblies of two species of porcelain crab, Petrolisthes cinctipes and Petrolisthes manimaculis (Anomura: Porcellanidae).</title>
        <authorList>
            <person name="Angst P."/>
        </authorList>
    </citation>
    <scope>NUCLEOTIDE SEQUENCE</scope>
    <source>
        <strain evidence="3">PB745_01</strain>
        <tissue evidence="3">Gill</tissue>
    </source>
</reference>
<dbReference type="GO" id="GO:0008202">
    <property type="term" value="P:steroid metabolic process"/>
    <property type="evidence" value="ECO:0007669"/>
    <property type="project" value="TreeGrafter"/>
</dbReference>
<evidence type="ECO:0000256" key="1">
    <source>
        <dbReference type="RuleBase" id="RU000363"/>
    </source>
</evidence>
<comment type="caution">
    <text evidence="3">The sequence shown here is derived from an EMBL/GenBank/DDBJ whole genome shotgun (WGS) entry which is preliminary data.</text>
</comment>
<feature type="transmembrane region" description="Helical" evidence="2">
    <location>
        <begin position="7"/>
        <end position="26"/>
    </location>
</feature>
<proteinExistence type="inferred from homology"/>
<dbReference type="Gene3D" id="3.40.50.720">
    <property type="entry name" value="NAD(P)-binding Rossmann-like Domain"/>
    <property type="match status" value="1"/>
</dbReference>
<dbReference type="Pfam" id="PF00106">
    <property type="entry name" value="adh_short"/>
    <property type="match status" value="1"/>
</dbReference>
<dbReference type="GO" id="GO:0016491">
    <property type="term" value="F:oxidoreductase activity"/>
    <property type="evidence" value="ECO:0007669"/>
    <property type="project" value="TreeGrafter"/>
</dbReference>
<dbReference type="InterPro" id="IPR036291">
    <property type="entry name" value="NAD(P)-bd_dom_sf"/>
</dbReference>
<dbReference type="SUPFAM" id="SSF51735">
    <property type="entry name" value="NAD(P)-binding Rossmann-fold domains"/>
    <property type="match status" value="1"/>
</dbReference>
<gene>
    <name evidence="3" type="ORF">Pcinc_019382</name>
</gene>
<name>A0AAE1FK67_PETCI</name>